<reference evidence="1" key="1">
    <citation type="submission" date="2018-12" db="EMBL/GenBank/DDBJ databases">
        <authorList>
            <person name="Ashton P.M."/>
            <person name="Dallman T."/>
            <person name="Nair S."/>
            <person name="De Pinna E."/>
            <person name="Peters T."/>
            <person name="Grant K."/>
        </authorList>
    </citation>
    <scope>NUCLEOTIDE SEQUENCE</scope>
    <source>
        <strain evidence="1">650060</strain>
    </source>
</reference>
<dbReference type="InterPro" id="IPR011044">
    <property type="entry name" value="Quino_amine_DH_bsu"/>
</dbReference>
<protein>
    <recommendedName>
        <fullName evidence="2">YncE family protein</fullName>
    </recommendedName>
</protein>
<feature type="non-terminal residue" evidence="1">
    <location>
        <position position="1"/>
    </location>
</feature>
<evidence type="ECO:0008006" key="2">
    <source>
        <dbReference type="Google" id="ProtNLM"/>
    </source>
</evidence>
<dbReference type="InterPro" id="IPR051200">
    <property type="entry name" value="Host-pathogen_enzymatic-act"/>
</dbReference>
<sequence length="245" mass="26027">HVWTTNTLAGTVTVYDAKNLSVVKVFPEDSVSHPRDVIIDEAHNRAYVSAAMTGFIEVYDTRTLEHIGQLEFVADRGGDQFYSTGLALDSAGGKLYGVSRDTPWVGWIDLKTGKSTTVRIPQAQGATGIARDPKTGRLYVVSQETNNVVVLDVNGKVLADTCIGAGGVSVVWDAVTSQVYAATRAGGTVAVLDRDGKLVANIPMNNTPNHLTIAPDGTVYLVSMYGTGGDKVQATGSVTKITLRK</sequence>
<dbReference type="AlphaFoldDB" id="A0A5X6ERQ6"/>
<organism evidence="1">
    <name type="scientific">Salmonella enterica subsp. enterica serovar Aqua</name>
    <dbReference type="NCBI Taxonomy" id="1302615"/>
    <lineage>
        <taxon>Bacteria</taxon>
        <taxon>Pseudomonadati</taxon>
        <taxon>Pseudomonadota</taxon>
        <taxon>Gammaproteobacteria</taxon>
        <taxon>Enterobacterales</taxon>
        <taxon>Enterobacteriaceae</taxon>
        <taxon>Salmonella</taxon>
    </lineage>
</organism>
<dbReference type="PANTHER" id="PTHR47197:SF3">
    <property type="entry name" value="DIHYDRO-HEME D1 DEHYDROGENASE"/>
    <property type="match status" value="1"/>
</dbReference>
<dbReference type="InterPro" id="IPR015943">
    <property type="entry name" value="WD40/YVTN_repeat-like_dom_sf"/>
</dbReference>
<gene>
    <name evidence="1" type="ORF">EKG95_26085</name>
</gene>
<accession>A0A5X6ERQ6</accession>
<proteinExistence type="predicted"/>
<dbReference type="Gene3D" id="2.130.10.10">
    <property type="entry name" value="YVTN repeat-like/Quinoprotein amine dehydrogenase"/>
    <property type="match status" value="1"/>
</dbReference>
<dbReference type="EMBL" id="AAHUDZ010000069">
    <property type="protein sequence ID" value="ECA3795212.1"/>
    <property type="molecule type" value="Genomic_DNA"/>
</dbReference>
<dbReference type="SUPFAM" id="SSF50969">
    <property type="entry name" value="YVTN repeat-like/Quinoprotein amine dehydrogenase"/>
    <property type="match status" value="1"/>
</dbReference>
<name>A0A5X6ERQ6_SALET</name>
<evidence type="ECO:0000313" key="1">
    <source>
        <dbReference type="EMBL" id="ECA3795212.1"/>
    </source>
</evidence>
<dbReference type="PANTHER" id="PTHR47197">
    <property type="entry name" value="PROTEIN NIRF"/>
    <property type="match status" value="1"/>
</dbReference>
<comment type="caution">
    <text evidence="1">The sequence shown here is derived from an EMBL/GenBank/DDBJ whole genome shotgun (WGS) entry which is preliminary data.</text>
</comment>